<dbReference type="KEGG" id="pmrn:116956782"/>
<evidence type="ECO:0000256" key="1">
    <source>
        <dbReference type="SAM" id="SignalP"/>
    </source>
</evidence>
<protein>
    <submittedName>
        <fullName evidence="4">Defense protein 3</fullName>
    </submittedName>
</protein>
<dbReference type="InterPro" id="IPR002861">
    <property type="entry name" value="Reeler_dom"/>
</dbReference>
<dbReference type="Gene3D" id="2.60.40.4060">
    <property type="entry name" value="Reeler domain"/>
    <property type="match status" value="1"/>
</dbReference>
<evidence type="ECO:0000313" key="4">
    <source>
        <dbReference type="RefSeq" id="XP_032834497.1"/>
    </source>
</evidence>
<dbReference type="GO" id="GO:0016020">
    <property type="term" value="C:membrane"/>
    <property type="evidence" value="ECO:0007669"/>
    <property type="project" value="TreeGrafter"/>
</dbReference>
<dbReference type="PANTHER" id="PTHR45828:SF32">
    <property type="entry name" value="SI:DKEY-251I10.2"/>
    <property type="match status" value="1"/>
</dbReference>
<sequence length="192" mass="20187">MSPGMLWALLLAQLCLAPGARAFPGGAPSSSCVAMRPMHDGVRSQTSQAPYVITAVATNGSIGVPFTVRVMGPVYRGLLLQARTPGGATRPMGTWQGLPRDTRLLQCDGRDASAVTHSNINEKINQTFTWMPPAGGLTGPIMFIAAVAESREVYWMDIRSSVLNGGLSIQSGASLTWLTASGSLLCASALRL</sequence>
<evidence type="ECO:0000313" key="3">
    <source>
        <dbReference type="Proteomes" id="UP001318040"/>
    </source>
</evidence>
<feature type="signal peptide" evidence="1">
    <location>
        <begin position="1"/>
        <end position="22"/>
    </location>
</feature>
<gene>
    <name evidence="4" type="primary">LOC116956782</name>
</gene>
<proteinExistence type="predicted"/>
<dbReference type="CDD" id="cd08544">
    <property type="entry name" value="Reeler"/>
    <property type="match status" value="1"/>
</dbReference>
<name>A0AAJ7UGQ7_PETMA</name>
<dbReference type="RefSeq" id="XP_032834497.1">
    <property type="nucleotide sequence ID" value="XM_032978606.1"/>
</dbReference>
<reference evidence="4" key="1">
    <citation type="submission" date="2025-08" db="UniProtKB">
        <authorList>
            <consortium name="RefSeq"/>
        </authorList>
    </citation>
    <scope>IDENTIFICATION</scope>
    <source>
        <tissue evidence="4">Sperm</tissue>
    </source>
</reference>
<keyword evidence="3" id="KW-1185">Reference proteome</keyword>
<dbReference type="InterPro" id="IPR042307">
    <property type="entry name" value="Reeler_sf"/>
</dbReference>
<evidence type="ECO:0000259" key="2">
    <source>
        <dbReference type="PROSITE" id="PS51019"/>
    </source>
</evidence>
<feature type="domain" description="Reelin" evidence="2">
    <location>
        <begin position="17"/>
        <end position="181"/>
    </location>
</feature>
<dbReference type="AlphaFoldDB" id="A0AAJ7UGQ7"/>
<feature type="chain" id="PRO_5042529533" evidence="1">
    <location>
        <begin position="23"/>
        <end position="192"/>
    </location>
</feature>
<dbReference type="InterPro" id="IPR051237">
    <property type="entry name" value="Ferric-chelate_Red/DefProt"/>
</dbReference>
<organism evidence="3 4">
    <name type="scientific">Petromyzon marinus</name>
    <name type="common">Sea lamprey</name>
    <dbReference type="NCBI Taxonomy" id="7757"/>
    <lineage>
        <taxon>Eukaryota</taxon>
        <taxon>Metazoa</taxon>
        <taxon>Chordata</taxon>
        <taxon>Craniata</taxon>
        <taxon>Vertebrata</taxon>
        <taxon>Cyclostomata</taxon>
        <taxon>Hyperoartia</taxon>
        <taxon>Petromyzontiformes</taxon>
        <taxon>Petromyzontidae</taxon>
        <taxon>Petromyzon</taxon>
    </lineage>
</organism>
<dbReference type="PROSITE" id="PS51019">
    <property type="entry name" value="REELIN"/>
    <property type="match status" value="1"/>
</dbReference>
<dbReference type="Proteomes" id="UP001318040">
    <property type="component" value="Chromosome 67"/>
</dbReference>
<accession>A0AAJ7UGQ7</accession>
<keyword evidence="1" id="KW-0732">Signal</keyword>
<dbReference type="PANTHER" id="PTHR45828">
    <property type="entry name" value="CYTOCHROME B561/FERRIC REDUCTASE TRANSMEMBRANE"/>
    <property type="match status" value="1"/>
</dbReference>
<dbReference type="Pfam" id="PF02014">
    <property type="entry name" value="Reeler"/>
    <property type="match status" value="1"/>
</dbReference>